<feature type="zinc finger region" description="TAZ-type" evidence="10">
    <location>
        <begin position="329"/>
        <end position="415"/>
    </location>
</feature>
<gene>
    <name evidence="13" type="ORF">H671_7g18660</name>
</gene>
<keyword evidence="8" id="KW-0804">Transcription</keyword>
<evidence type="ECO:0000256" key="11">
    <source>
        <dbReference type="SAM" id="MobiDB-lite"/>
    </source>
</evidence>
<dbReference type="Proteomes" id="UP000030759">
    <property type="component" value="Unassembled WGS sequence"/>
</dbReference>
<dbReference type="EC" id="2.3.1.48" evidence="2"/>
<comment type="subcellular location">
    <subcellularLocation>
        <location evidence="1">Nucleus</location>
    </subcellularLocation>
</comment>
<keyword evidence="4 10" id="KW-0479">Metal-binding</keyword>
<keyword evidence="7" id="KW-0805">Transcription regulation</keyword>
<dbReference type="FunFam" id="1.20.1020.10:FF:000002">
    <property type="entry name" value="E1A binding protein p300"/>
    <property type="match status" value="1"/>
</dbReference>
<dbReference type="GO" id="GO:0031490">
    <property type="term" value="F:chromatin DNA binding"/>
    <property type="evidence" value="ECO:0007669"/>
    <property type="project" value="TreeGrafter"/>
</dbReference>
<dbReference type="GO" id="GO:0000123">
    <property type="term" value="C:histone acetyltransferase complex"/>
    <property type="evidence" value="ECO:0007669"/>
    <property type="project" value="TreeGrafter"/>
</dbReference>
<feature type="compositionally biased region" description="Basic and acidic residues" evidence="11">
    <location>
        <begin position="1"/>
        <end position="13"/>
    </location>
</feature>
<evidence type="ECO:0000256" key="4">
    <source>
        <dbReference type="ARBA" id="ARBA00022723"/>
    </source>
</evidence>
<dbReference type="GO" id="GO:0004402">
    <property type="term" value="F:histone acetyltransferase activity"/>
    <property type="evidence" value="ECO:0007669"/>
    <property type="project" value="InterPro"/>
</dbReference>
<organism evidence="13 14">
    <name type="scientific">Cricetulus griseus</name>
    <name type="common">Chinese hamster</name>
    <name type="synonym">Cricetulus barabensis griseus</name>
    <dbReference type="NCBI Taxonomy" id="10029"/>
    <lineage>
        <taxon>Eukaryota</taxon>
        <taxon>Metazoa</taxon>
        <taxon>Chordata</taxon>
        <taxon>Craniata</taxon>
        <taxon>Vertebrata</taxon>
        <taxon>Euteleostomi</taxon>
        <taxon>Mammalia</taxon>
        <taxon>Eutheria</taxon>
        <taxon>Euarchontoglires</taxon>
        <taxon>Glires</taxon>
        <taxon>Rodentia</taxon>
        <taxon>Myomorpha</taxon>
        <taxon>Muroidea</taxon>
        <taxon>Cricetidae</taxon>
        <taxon>Cricetinae</taxon>
        <taxon>Cricetulus</taxon>
    </lineage>
</organism>
<evidence type="ECO:0000256" key="3">
    <source>
        <dbReference type="ARBA" id="ARBA00022679"/>
    </source>
</evidence>
<name>A0A061HW76_CRIGR</name>
<dbReference type="SMART" id="SM00551">
    <property type="entry name" value="ZnF_TAZ"/>
    <property type="match status" value="1"/>
</dbReference>
<feature type="region of interest" description="Disordered" evidence="11">
    <location>
        <begin position="1"/>
        <end position="40"/>
    </location>
</feature>
<dbReference type="GO" id="GO:0008270">
    <property type="term" value="F:zinc ion binding"/>
    <property type="evidence" value="ECO:0007669"/>
    <property type="project" value="UniProtKB-KW"/>
</dbReference>
<evidence type="ECO:0000313" key="13">
    <source>
        <dbReference type="EMBL" id="ERE67471.1"/>
    </source>
</evidence>
<keyword evidence="3 13" id="KW-0808">Transferase</keyword>
<keyword evidence="9" id="KW-0539">Nucleus</keyword>
<dbReference type="InterPro" id="IPR035898">
    <property type="entry name" value="TAZ_dom_sf"/>
</dbReference>
<evidence type="ECO:0000256" key="7">
    <source>
        <dbReference type="ARBA" id="ARBA00023015"/>
    </source>
</evidence>
<dbReference type="GO" id="GO:0045944">
    <property type="term" value="P:positive regulation of transcription by RNA polymerase II"/>
    <property type="evidence" value="ECO:0007669"/>
    <property type="project" value="TreeGrafter"/>
</dbReference>
<dbReference type="GO" id="GO:0005667">
    <property type="term" value="C:transcription regulator complex"/>
    <property type="evidence" value="ECO:0007669"/>
    <property type="project" value="TreeGrafter"/>
</dbReference>
<dbReference type="PANTHER" id="PTHR13808:SF34">
    <property type="entry name" value="CREB-BINDING PROTEIN"/>
    <property type="match status" value="1"/>
</dbReference>
<keyword evidence="5 10" id="KW-0863">Zinc-finger</keyword>
<dbReference type="AlphaFoldDB" id="A0A061HW76"/>
<evidence type="ECO:0000256" key="5">
    <source>
        <dbReference type="ARBA" id="ARBA00022771"/>
    </source>
</evidence>
<dbReference type="InterPro" id="IPR013178">
    <property type="entry name" value="Histone_AcTrfase_Rtt109/CBP"/>
</dbReference>
<evidence type="ECO:0000259" key="12">
    <source>
        <dbReference type="PROSITE" id="PS50134"/>
    </source>
</evidence>
<evidence type="ECO:0000256" key="2">
    <source>
        <dbReference type="ARBA" id="ARBA00013184"/>
    </source>
</evidence>
<reference evidence="14" key="1">
    <citation type="journal article" date="2013" name="Nat. Biotechnol.">
        <title>Chinese hamster genome sequenced from sorted chromosomes.</title>
        <authorList>
            <person name="Brinkrolf K."/>
            <person name="Rupp O."/>
            <person name="Laux H."/>
            <person name="Kollin F."/>
            <person name="Ernst W."/>
            <person name="Linke B."/>
            <person name="Kofler R."/>
            <person name="Romand S."/>
            <person name="Hesse F."/>
            <person name="Budach W.E."/>
            <person name="Galosy S."/>
            <person name="Muller D."/>
            <person name="Noll T."/>
            <person name="Wienberg J."/>
            <person name="Jostock T."/>
            <person name="Leonard M."/>
            <person name="Grillari J."/>
            <person name="Tauch A."/>
            <person name="Goesmann A."/>
            <person name="Helk B."/>
            <person name="Mott J.E."/>
            <person name="Puhler A."/>
            <person name="Borth N."/>
        </authorList>
    </citation>
    <scope>NUCLEOTIDE SEQUENCE [LARGE SCALE GENOMIC DNA]</scope>
    <source>
        <strain evidence="14">17A/GY</strain>
    </source>
</reference>
<proteinExistence type="predicted"/>
<keyword evidence="6 10" id="KW-0862">Zinc</keyword>
<evidence type="ECO:0000256" key="9">
    <source>
        <dbReference type="ARBA" id="ARBA00023242"/>
    </source>
</evidence>
<evidence type="ECO:0000256" key="10">
    <source>
        <dbReference type="PROSITE-ProRule" id="PRU00203"/>
    </source>
</evidence>
<dbReference type="InterPro" id="IPR000197">
    <property type="entry name" value="Znf_TAZ"/>
</dbReference>
<dbReference type="Pfam" id="PF02135">
    <property type="entry name" value="zf-TAZ"/>
    <property type="match status" value="1"/>
</dbReference>
<dbReference type="Gene3D" id="1.20.1020.10">
    <property type="entry name" value="TAZ domain"/>
    <property type="match status" value="1"/>
</dbReference>
<protein>
    <recommendedName>
        <fullName evidence="2">histone acetyltransferase</fullName>
        <ecNumber evidence="2">2.3.1.48</ecNumber>
    </recommendedName>
</protein>
<sequence>MLSWPERRGSTRDNKKRKLVVVSQEEGRERESLARPGGLKNGDYREAKGCGKRNLSSAVMAKTVFVPCFIGKEILVLRGEKRETQEKLMWKVAWVTGRAHGGQHTGLQRCGKEEPILQSIADWFILNWNLLDPKLAVDFGSSCLSLSNFGSLFDLENDLPDELIPNGELNILNSGSLVPDAASKHKQLSELLRGGSGSSINPGIGNIYLHECFACMYGYAKPGAFRGQKRVFISWNWSYKILGVTMKVMGMTGNTSPFGQPFSQTGGQQMGATGVNPQLSSKQSMVNSLPAFPTDIKNTSVTSVPNMSQLQSSVGIVPTQAIATGPTADPEKRKLIQQQLVLLLHAHKCQRREQANGEVRACSLPHCRTMKNVLNHMTHCQAGKACQVAHCASSRQIISHWKNCTRHDCPVCLPLKNASDKRNQQSPLLPGEHALLSFGLAIKSAMEWGAIAGCLISSYESNFTSYKLTHTAQDASLKKAGEGWGIIFSY</sequence>
<accession>A0A061HW76</accession>
<evidence type="ECO:0000256" key="6">
    <source>
        <dbReference type="ARBA" id="ARBA00022833"/>
    </source>
</evidence>
<dbReference type="GO" id="GO:0005634">
    <property type="term" value="C:nucleus"/>
    <property type="evidence" value="ECO:0007669"/>
    <property type="project" value="UniProtKB-SubCell"/>
</dbReference>
<dbReference type="EMBL" id="KE682243">
    <property type="protein sequence ID" value="ERE67471.1"/>
    <property type="molecule type" value="Genomic_DNA"/>
</dbReference>
<dbReference type="PANTHER" id="PTHR13808">
    <property type="entry name" value="CBP/P300-RELATED"/>
    <property type="match status" value="1"/>
</dbReference>
<evidence type="ECO:0000256" key="8">
    <source>
        <dbReference type="ARBA" id="ARBA00023163"/>
    </source>
</evidence>
<dbReference type="PROSITE" id="PS50134">
    <property type="entry name" value="ZF_TAZ"/>
    <property type="match status" value="1"/>
</dbReference>
<evidence type="ECO:0000256" key="1">
    <source>
        <dbReference type="ARBA" id="ARBA00004123"/>
    </source>
</evidence>
<dbReference type="SUPFAM" id="SSF57933">
    <property type="entry name" value="TAZ domain"/>
    <property type="match status" value="1"/>
</dbReference>
<dbReference type="GO" id="GO:0003713">
    <property type="term" value="F:transcription coactivator activity"/>
    <property type="evidence" value="ECO:0007669"/>
    <property type="project" value="TreeGrafter"/>
</dbReference>
<evidence type="ECO:0000313" key="14">
    <source>
        <dbReference type="Proteomes" id="UP000030759"/>
    </source>
</evidence>
<keyword evidence="13" id="KW-0012">Acyltransferase</keyword>
<feature type="domain" description="TAZ-type" evidence="12">
    <location>
        <begin position="329"/>
        <end position="415"/>
    </location>
</feature>